<proteinExistence type="predicted"/>
<keyword evidence="1" id="KW-0812">Transmembrane</keyword>
<gene>
    <name evidence="2" type="primary">yqfD</name>
    <name evidence="2" type="ORF">K340107D12_33060</name>
</gene>
<comment type="caution">
    <text evidence="2">The sequence shown here is derived from an EMBL/GenBank/DDBJ whole genome shotgun (WGS) entry which is preliminary data.</text>
</comment>
<keyword evidence="1" id="KW-1133">Transmembrane helix</keyword>
<dbReference type="RefSeq" id="WP_227210923.1">
    <property type="nucleotide sequence ID" value="NZ_BAABZQ010000001.1"/>
</dbReference>
<reference evidence="2 3" key="1">
    <citation type="submission" date="2024-04" db="EMBL/GenBank/DDBJ databases">
        <title>Defined microbial consortia suppress multidrug-resistant proinflammatory Enterobacteriaceae via ecological control.</title>
        <authorList>
            <person name="Furuichi M."/>
            <person name="Kawaguchi T."/>
            <person name="Pust M."/>
            <person name="Yasuma K."/>
            <person name="Plichta D."/>
            <person name="Hasegawa N."/>
            <person name="Ohya T."/>
            <person name="Bhattarai S."/>
            <person name="Sasajima S."/>
            <person name="Aoto Y."/>
            <person name="Tuganbaev T."/>
            <person name="Yaginuma M."/>
            <person name="Ueda M."/>
            <person name="Okahashi N."/>
            <person name="Amafuji K."/>
            <person name="Kiridooshi Y."/>
            <person name="Sugita K."/>
            <person name="Strazar M."/>
            <person name="Skelly A."/>
            <person name="Suda W."/>
            <person name="Hattori M."/>
            <person name="Nakamoto N."/>
            <person name="Caballero S."/>
            <person name="Norman J."/>
            <person name="Olle B."/>
            <person name="Tanoue T."/>
            <person name="Arita M."/>
            <person name="Bucci V."/>
            <person name="Atarashi K."/>
            <person name="Xavier R."/>
            <person name="Honda K."/>
        </authorList>
    </citation>
    <scope>NUCLEOTIDE SEQUENCE [LARGE SCALE GENOMIC DNA]</scope>
    <source>
        <strain evidence="3">k34-0107-D12</strain>
    </source>
</reference>
<keyword evidence="1" id="KW-0472">Membrane</keyword>
<dbReference type="InterPro" id="IPR010690">
    <property type="entry name" value="YqfD"/>
</dbReference>
<evidence type="ECO:0000313" key="2">
    <source>
        <dbReference type="EMBL" id="GAA6500490.1"/>
    </source>
</evidence>
<name>A0ABQ0BVD1_9FIRM</name>
<keyword evidence="3" id="KW-1185">Reference proteome</keyword>
<evidence type="ECO:0000313" key="3">
    <source>
        <dbReference type="Proteomes" id="UP001600941"/>
    </source>
</evidence>
<dbReference type="Pfam" id="PF06898">
    <property type="entry name" value="YqfD"/>
    <property type="match status" value="1"/>
</dbReference>
<protein>
    <submittedName>
        <fullName evidence="2">Sporulation protein YqfD</fullName>
    </submittedName>
</protein>
<dbReference type="EMBL" id="BAABZQ010000001">
    <property type="protein sequence ID" value="GAA6500490.1"/>
    <property type="molecule type" value="Genomic_DNA"/>
</dbReference>
<accession>A0ABQ0BVD1</accession>
<feature type="transmembrane region" description="Helical" evidence="1">
    <location>
        <begin position="88"/>
        <end position="108"/>
    </location>
</feature>
<dbReference type="Proteomes" id="UP001600941">
    <property type="component" value="Unassembled WGS sequence"/>
</dbReference>
<dbReference type="PIRSF" id="PIRSF029895">
    <property type="entry name" value="SpoIV"/>
    <property type="match status" value="1"/>
</dbReference>
<evidence type="ECO:0000256" key="1">
    <source>
        <dbReference type="SAM" id="Phobius"/>
    </source>
</evidence>
<sequence>MKAWNYYCKGYVRIRLQSGGPERFLNMCAHHNIPVWDLQNREGFYEMNVSISGFYQMKPICRKTGSRVKIIKKYGLPFFFYRNKKRKAFFIGILAGFFLLMVLSQHIWNIHVEGNRHNSTQTILNYLDEIQIHHGILKKDVDCSYIAEQMRREFPDITWVSAKISGTRLILEVKENATANKIIKQTEENPSSIIAGKSGTIVSMITRKGTPCKKVGETCEKGETLVSGRVDIMNDSKEVVGYEYTESDADIYIQSQMQYYHEFDIHFQKNVYTGEAKKGPVLQLGDYFINLKGKNHFDQFDTVTKLHQVRLTENFRLPIFYGSSTDYESVTKPFKYTKEGAEKKAQEQLELLLDTLREKEVQVKENHVKIQVLNNVCVAKGQLTIIEKSTEKQPVEILEQPAPNAEEAEEN</sequence>
<organism evidence="2 3">
    <name type="scientific">Blautia parvula</name>
    <dbReference type="NCBI Taxonomy" id="2877527"/>
    <lineage>
        <taxon>Bacteria</taxon>
        <taxon>Bacillati</taxon>
        <taxon>Bacillota</taxon>
        <taxon>Clostridia</taxon>
        <taxon>Lachnospirales</taxon>
        <taxon>Lachnospiraceae</taxon>
        <taxon>Blautia</taxon>
    </lineage>
</organism>